<dbReference type="PATRIC" id="fig|1434109.4.peg.2935"/>
<dbReference type="Pfam" id="PF13809">
    <property type="entry name" value="Tubulin_2"/>
    <property type="match status" value="1"/>
</dbReference>
<dbReference type="InterPro" id="IPR025904">
    <property type="entry name" value="Tubulin-like"/>
</dbReference>
<dbReference type="AlphaFoldDB" id="A0A0E3QN72"/>
<dbReference type="Gene3D" id="3.40.50.1440">
    <property type="entry name" value="Tubulin/FtsZ, GTPase domain"/>
    <property type="match status" value="1"/>
</dbReference>
<accession>A0A0E3QN72</accession>
<evidence type="ECO:0000313" key="2">
    <source>
        <dbReference type="EMBL" id="AKB51530.1"/>
    </source>
</evidence>
<name>A0A0E3QN72_METBA</name>
<dbReference type="HOGENOM" id="CLU_290644_0_0_2"/>
<gene>
    <name evidence="2" type="ORF">MSBRW_2277</name>
</gene>
<organism evidence="2 3">
    <name type="scientific">Methanosarcina barkeri str. Wiesmoor</name>
    <dbReference type="NCBI Taxonomy" id="1434109"/>
    <lineage>
        <taxon>Archaea</taxon>
        <taxon>Methanobacteriati</taxon>
        <taxon>Methanobacteriota</taxon>
        <taxon>Stenosarchaea group</taxon>
        <taxon>Methanomicrobia</taxon>
        <taxon>Methanosarcinales</taxon>
        <taxon>Methanosarcinaceae</taxon>
        <taxon>Methanosarcina</taxon>
    </lineage>
</organism>
<dbReference type="Proteomes" id="UP000033038">
    <property type="component" value="Chromosome"/>
</dbReference>
<dbReference type="GeneID" id="24823812"/>
<feature type="coiled-coil region" evidence="1">
    <location>
        <begin position="493"/>
        <end position="527"/>
    </location>
</feature>
<reference evidence="2 3" key="1">
    <citation type="submission" date="2014-07" db="EMBL/GenBank/DDBJ databases">
        <title>Methanogenic archaea and the global carbon cycle.</title>
        <authorList>
            <person name="Henriksen J.R."/>
            <person name="Luke J."/>
            <person name="Reinhart S."/>
            <person name="Benedict M.N."/>
            <person name="Youngblut N.D."/>
            <person name="Metcalf M.E."/>
            <person name="Whitaker R.J."/>
            <person name="Metcalf W.W."/>
        </authorList>
    </citation>
    <scope>NUCLEOTIDE SEQUENCE [LARGE SCALE GENOMIC DNA]</scope>
    <source>
        <strain evidence="2 3">Wiesmoor</strain>
    </source>
</reference>
<keyword evidence="1" id="KW-0175">Coiled coil</keyword>
<evidence type="ECO:0008006" key="4">
    <source>
        <dbReference type="Google" id="ProtNLM"/>
    </source>
</evidence>
<sequence length="1066" mass="121866">MNRGGNISLQLPMDLTIVGLGGCGKRLCEEICRHDWILDSYLVPGKRLRVYTMDTDANERADDEWYRRQVKSRIQEMGAGGNIEYKYYYLPSLANITQTSDLASQEVAEKIKDRKSEPLVKTWWMNDSGDFGLSFEELRAIDPFLIDDFGGGVHRRRAISKAIFYKVLSQGQASGFPTFPSKGTTALIVGLGGGTGSGMFIDLARYIRALKGESSQIWLFAVIPTTKEGEKEQLNAAIALTELEYLNLNERLFNHIILTSLGPTGYKKGEEAKVEVHEFDSMFPHILTNFFHIKKGDINLSDSKRLYSSFVFADAHVIEYPVDELKALKKQYEEVILELEAITATRKEINRSVKALLDSQDLFREMPPTRADSEYIKKEYGNVEKVWKNEIEKLLNYQSPGAVEFFIQNNISAETSIEKINNYEDMLSFLSKVKTFTLSVKEDELKDENDKVLFRLIPEALSGIEETARLFKRTAGIEEETVESVLINVLKGKQDLVSFMDRLNAKAKSLKEETLEVEAELQRRQDERDLLNELHIQVEKAVDKALNDNDLELEEYFNQKEKLKVLQEHEYDLKTKIDAFLCNLNEGNIKSGDKDSWLLLAGVPDLQRELETLSRDLDLNLTELGSLLEAIALYYFYDYKINRLETAGIKEKVLVAIKGNKTKSLRNYEAKKRNKEEYIKSTGREYLQISSPFELSVPERFLSERLNRKSEELKSKVLESLFSGMELQDFELEEIEQGFKSRDRPKLRSVFREILTEKNLQKEDYSGKFSRVEAELLELGKSLQEKHALSALIEKVETLTEETLANRRDLNRYYGQFYEEVTRMNNLHGLGGKTSISLYMTKFGDINPKILSLIDASSDMTDLDWDDSGKCELDKLIEEILVTYKNLIESYKLGVHNLMIPISTTERWNFGKAALVVSSRSSYISSQLTSERIADAIKDEINGTLALKNINDAKLATHNHTGPWDIALTFFSASGFLDNISPLTAGGGFWEVYENNKDNVLHHVLKLQEGKYITRKALLDLREAGELANLENRGGNVRERINRLYEEKSIKEALNHEDSRKLEITL</sequence>
<dbReference type="EMBL" id="CP009526">
    <property type="protein sequence ID" value="AKB51530.1"/>
    <property type="molecule type" value="Genomic_DNA"/>
</dbReference>
<dbReference type="KEGG" id="mbw:MSBRW_2277"/>
<proteinExistence type="predicted"/>
<dbReference type="RefSeq" id="WP_011307433.1">
    <property type="nucleotide sequence ID" value="NZ_CP009526.1"/>
</dbReference>
<evidence type="ECO:0000313" key="3">
    <source>
        <dbReference type="Proteomes" id="UP000033038"/>
    </source>
</evidence>
<evidence type="ECO:0000256" key="1">
    <source>
        <dbReference type="SAM" id="Coils"/>
    </source>
</evidence>
<dbReference type="SUPFAM" id="SSF52490">
    <property type="entry name" value="Tubulin nucleotide-binding domain-like"/>
    <property type="match status" value="1"/>
</dbReference>
<protein>
    <recommendedName>
        <fullName evidence="4">Tubulin like</fullName>
    </recommendedName>
</protein>
<dbReference type="InterPro" id="IPR036525">
    <property type="entry name" value="Tubulin/FtsZ_GTPase_sf"/>
</dbReference>